<reference evidence="1 2" key="1">
    <citation type="journal article" date="2023" name="Genome Announc.">
        <title>Pan-Genome Analyses of the Genus Cohnella and Proposal of the Novel Species Cohnella silvisoli sp. nov., Isolated from Forest Soil.</title>
        <authorList>
            <person name="Wang C."/>
            <person name="Mao L."/>
            <person name="Bao G."/>
            <person name="Zhu H."/>
        </authorList>
    </citation>
    <scope>NUCLEOTIDE SEQUENCE [LARGE SCALE GENOMIC DNA]</scope>
    <source>
        <strain evidence="1 2">NL03-T5-1</strain>
    </source>
</reference>
<name>A0ABV1KS67_9BACL</name>
<evidence type="ECO:0000313" key="2">
    <source>
        <dbReference type="Proteomes" id="UP001493487"/>
    </source>
</evidence>
<dbReference type="Proteomes" id="UP001493487">
    <property type="component" value="Unassembled WGS sequence"/>
</dbReference>
<sequence length="61" mass="6617">MSMSVGGSRGEGVITQSVQSGVQRAEQVVQEMINDVKNDPAKTLRELQQPSGLSTFLDIRI</sequence>
<organism evidence="1 2">
    <name type="scientific">Cohnella silvisoli</name>
    <dbReference type="NCBI Taxonomy" id="2873699"/>
    <lineage>
        <taxon>Bacteria</taxon>
        <taxon>Bacillati</taxon>
        <taxon>Bacillota</taxon>
        <taxon>Bacilli</taxon>
        <taxon>Bacillales</taxon>
        <taxon>Paenibacillaceae</taxon>
        <taxon>Cohnella</taxon>
    </lineage>
</organism>
<gene>
    <name evidence="1" type="ORF">QJS35_10440</name>
</gene>
<proteinExistence type="predicted"/>
<protein>
    <recommendedName>
        <fullName evidence="3">Motility protein</fullName>
    </recommendedName>
</protein>
<accession>A0ABV1KS67</accession>
<comment type="caution">
    <text evidence="1">The sequence shown here is derived from an EMBL/GenBank/DDBJ whole genome shotgun (WGS) entry which is preliminary data.</text>
</comment>
<dbReference type="RefSeq" id="WP_232185523.1">
    <property type="nucleotide sequence ID" value="NZ_JAIOAP010000005.1"/>
</dbReference>
<evidence type="ECO:0008006" key="3">
    <source>
        <dbReference type="Google" id="ProtNLM"/>
    </source>
</evidence>
<keyword evidence="2" id="KW-1185">Reference proteome</keyword>
<dbReference type="EMBL" id="JASKHM010000005">
    <property type="protein sequence ID" value="MEQ4482815.1"/>
    <property type="molecule type" value="Genomic_DNA"/>
</dbReference>
<evidence type="ECO:0000313" key="1">
    <source>
        <dbReference type="EMBL" id="MEQ4482815.1"/>
    </source>
</evidence>